<reference evidence="1" key="1">
    <citation type="journal article" date="2020" name="mSystems">
        <title>Genome- and Community-Level Interaction Insights into Carbon Utilization and Element Cycling Functions of Hydrothermarchaeota in Hydrothermal Sediment.</title>
        <authorList>
            <person name="Zhou Z."/>
            <person name="Liu Y."/>
            <person name="Xu W."/>
            <person name="Pan J."/>
            <person name="Luo Z.H."/>
            <person name="Li M."/>
        </authorList>
    </citation>
    <scope>NUCLEOTIDE SEQUENCE [LARGE SCALE GENOMIC DNA]</scope>
    <source>
        <strain evidence="1">SpSt-1179</strain>
    </source>
</reference>
<proteinExistence type="predicted"/>
<dbReference type="Proteomes" id="UP000886198">
    <property type="component" value="Unassembled WGS sequence"/>
</dbReference>
<dbReference type="AlphaFoldDB" id="A0A7C1CUX3"/>
<protein>
    <submittedName>
        <fullName evidence="1">Uncharacterized protein</fullName>
    </submittedName>
</protein>
<organism evidence="1">
    <name type="scientific">Mesotoga infera</name>
    <dbReference type="NCBI Taxonomy" id="1236046"/>
    <lineage>
        <taxon>Bacteria</taxon>
        <taxon>Thermotogati</taxon>
        <taxon>Thermotogota</taxon>
        <taxon>Thermotogae</taxon>
        <taxon>Kosmotogales</taxon>
        <taxon>Kosmotogaceae</taxon>
        <taxon>Mesotoga</taxon>
    </lineage>
</organism>
<accession>A0A7C1CUX3</accession>
<dbReference type="EMBL" id="DSBT01000102">
    <property type="protein sequence ID" value="HDP77236.1"/>
    <property type="molecule type" value="Genomic_DNA"/>
</dbReference>
<name>A0A7C1CUX3_9BACT</name>
<gene>
    <name evidence="1" type="ORF">ENN47_03450</name>
</gene>
<sequence>MRPTEGGINSPDVSQGITSDLVVDFDLSGERVLVLGRLTDDGCYSFQRFLAREAELAFAKQRLALALAPPDLIYPNFATRTCKPALLEIDLRVFFPRSGTGHVEGKTDQAKPDWPASAEWLSDRFLPKAALRPRMLSRALRPGLIFASLASADVPRRLASTDWFLNSCLLVSEANVSTTHFLGCSYRQIRP</sequence>
<comment type="caution">
    <text evidence="1">The sequence shown here is derived from an EMBL/GenBank/DDBJ whole genome shotgun (WGS) entry which is preliminary data.</text>
</comment>
<evidence type="ECO:0000313" key="1">
    <source>
        <dbReference type="EMBL" id="HDP77236.1"/>
    </source>
</evidence>